<name>A0A2L0F4W4_SORCE</name>
<sequence length="473" mass="49661">MAAALLAPASARAADPSPTLAVDLGGVQLDLVLVKAGRFRQGSPPAEAGRGDDEALREVTLSRDFYLGRMPVTVGQFARFAAETGYRTEAEKGASGGFGFDGKGLSQRKEFTWKTPGFPQTDLHPVTLVTYQDATQFAQWLAQKTGRAFDLPTEAQWEYAYRAGTQTRFYGGTDDSAAAALGWFKANAGNGTRPVGQKQPNALGLHDMSGNVYEWCRDWYAPYAPGPAVDPEQTAAPAGDKPRRVLRGGSWLKEAKHLRAAARYRNDPGSRNADNGFRVVAAVAAVASSAPAAAPGAPGPAARGSAAGAGSWSRTTIFAIAGAGFVLVSAVIGFIGVLVHRSRSRGRPVPGAPRDVTFRAQGDGFWLHAPAHMNGATVHYRCFVKGQLRRAAITLVPGPRGQFVYTGGAPSAVEVEQIVSSSWAAAPGAAPPWAGAPGAAPHRAAGGWHARDRRSSSPDIAVAAPFRGYPSAY</sequence>
<dbReference type="AlphaFoldDB" id="A0A2L0F4W4"/>
<keyword evidence="2" id="KW-1133">Transmembrane helix</keyword>
<evidence type="ECO:0000313" key="5">
    <source>
        <dbReference type="Proteomes" id="UP000238348"/>
    </source>
</evidence>
<reference evidence="4 5" key="1">
    <citation type="submission" date="2015-09" db="EMBL/GenBank/DDBJ databases">
        <title>Sorangium comparison.</title>
        <authorList>
            <person name="Zaburannyi N."/>
            <person name="Bunk B."/>
            <person name="Overmann J."/>
            <person name="Mueller R."/>
        </authorList>
    </citation>
    <scope>NUCLEOTIDE SEQUENCE [LARGE SCALE GENOMIC DNA]</scope>
    <source>
        <strain evidence="4 5">So ce26</strain>
    </source>
</reference>
<accession>A0A2L0F4W4</accession>
<dbReference type="InterPro" id="IPR005532">
    <property type="entry name" value="SUMF_dom"/>
</dbReference>
<feature type="compositionally biased region" description="Low complexity" evidence="1">
    <location>
        <begin position="431"/>
        <end position="448"/>
    </location>
</feature>
<dbReference type="SUPFAM" id="SSF56436">
    <property type="entry name" value="C-type lectin-like"/>
    <property type="match status" value="1"/>
</dbReference>
<dbReference type="PANTHER" id="PTHR23150">
    <property type="entry name" value="SULFATASE MODIFYING FACTOR 1, 2"/>
    <property type="match status" value="1"/>
</dbReference>
<evidence type="ECO:0000259" key="3">
    <source>
        <dbReference type="Pfam" id="PF03781"/>
    </source>
</evidence>
<feature type="transmembrane region" description="Helical" evidence="2">
    <location>
        <begin position="317"/>
        <end position="339"/>
    </location>
</feature>
<dbReference type="PANTHER" id="PTHR23150:SF19">
    <property type="entry name" value="FORMYLGLYCINE-GENERATING ENZYME"/>
    <property type="match status" value="1"/>
</dbReference>
<dbReference type="Proteomes" id="UP000238348">
    <property type="component" value="Chromosome"/>
</dbReference>
<organism evidence="4 5">
    <name type="scientific">Sorangium cellulosum</name>
    <name type="common">Polyangium cellulosum</name>
    <dbReference type="NCBI Taxonomy" id="56"/>
    <lineage>
        <taxon>Bacteria</taxon>
        <taxon>Pseudomonadati</taxon>
        <taxon>Myxococcota</taxon>
        <taxon>Polyangia</taxon>
        <taxon>Polyangiales</taxon>
        <taxon>Polyangiaceae</taxon>
        <taxon>Sorangium</taxon>
    </lineage>
</organism>
<dbReference type="Pfam" id="PF03781">
    <property type="entry name" value="FGE-sulfatase"/>
    <property type="match status" value="1"/>
</dbReference>
<feature type="region of interest" description="Disordered" evidence="1">
    <location>
        <begin position="431"/>
        <end position="457"/>
    </location>
</feature>
<dbReference type="InterPro" id="IPR051043">
    <property type="entry name" value="Sulfatase_Mod_Factor_Kinase"/>
</dbReference>
<keyword evidence="2" id="KW-0812">Transmembrane</keyword>
<evidence type="ECO:0000313" key="4">
    <source>
        <dbReference type="EMBL" id="AUX46586.1"/>
    </source>
</evidence>
<dbReference type="GO" id="GO:0120147">
    <property type="term" value="F:formylglycine-generating oxidase activity"/>
    <property type="evidence" value="ECO:0007669"/>
    <property type="project" value="TreeGrafter"/>
</dbReference>
<feature type="domain" description="Sulfatase-modifying factor enzyme-like" evidence="3">
    <location>
        <begin position="30"/>
        <end position="280"/>
    </location>
</feature>
<keyword evidence="2" id="KW-0472">Membrane</keyword>
<protein>
    <recommendedName>
        <fullName evidence="3">Sulfatase-modifying factor enzyme-like domain-containing protein</fullName>
    </recommendedName>
</protein>
<evidence type="ECO:0000256" key="2">
    <source>
        <dbReference type="SAM" id="Phobius"/>
    </source>
</evidence>
<dbReference type="InterPro" id="IPR042095">
    <property type="entry name" value="SUMF_sf"/>
</dbReference>
<dbReference type="EMBL" id="CP012673">
    <property type="protein sequence ID" value="AUX46586.1"/>
    <property type="molecule type" value="Genomic_DNA"/>
</dbReference>
<dbReference type="InterPro" id="IPR016187">
    <property type="entry name" value="CTDL_fold"/>
</dbReference>
<gene>
    <name evidence="4" type="ORF">SOCE26_080920</name>
</gene>
<dbReference type="Gene3D" id="3.90.1580.10">
    <property type="entry name" value="paralog of FGE (formylglycine-generating enzyme)"/>
    <property type="match status" value="1"/>
</dbReference>
<proteinExistence type="predicted"/>
<evidence type="ECO:0000256" key="1">
    <source>
        <dbReference type="SAM" id="MobiDB-lite"/>
    </source>
</evidence>